<dbReference type="STRING" id="926571.NVIE_016050"/>
<dbReference type="AlphaFoldDB" id="A0A060HRP0"/>
<keyword evidence="2" id="KW-0687">Ribonucleoprotein</keyword>
<dbReference type="GO" id="GO:1990904">
    <property type="term" value="C:ribonucleoprotein complex"/>
    <property type="evidence" value="ECO:0007669"/>
    <property type="project" value="UniProtKB-KW"/>
</dbReference>
<evidence type="ECO:0000313" key="5">
    <source>
        <dbReference type="Proteomes" id="UP000027093"/>
    </source>
</evidence>
<keyword evidence="1 4" id="KW-0689">Ribosomal protein</keyword>
<dbReference type="InterPro" id="IPR053709">
    <property type="entry name" value="eRP_eS24_sf"/>
</dbReference>
<dbReference type="SUPFAM" id="SSF54189">
    <property type="entry name" value="Ribosomal proteins S24e, L23 and L15e"/>
    <property type="match status" value="1"/>
</dbReference>
<dbReference type="Gene3D" id="3.30.70.3370">
    <property type="match status" value="1"/>
</dbReference>
<organism evidence="4 5">
    <name type="scientific">Nitrososphaera viennensis EN76</name>
    <dbReference type="NCBI Taxonomy" id="926571"/>
    <lineage>
        <taxon>Archaea</taxon>
        <taxon>Nitrososphaerota</taxon>
        <taxon>Nitrososphaeria</taxon>
        <taxon>Nitrososphaerales</taxon>
        <taxon>Nitrososphaeraceae</taxon>
        <taxon>Nitrososphaera</taxon>
    </lineage>
</organism>
<name>A0A060HRP0_9ARCH</name>
<reference evidence="4 5" key="1">
    <citation type="journal article" date="2014" name="Int. J. Syst. Evol. Microbiol.">
        <title>Nitrososphaera viennensis gen. nov., sp. nov., an aerobic and mesophilic, ammonia-oxidizing archaeon from soil and a member of the archaeal phylum Thaumarchaeota.</title>
        <authorList>
            <person name="Stieglmeier M."/>
            <person name="Klingl A."/>
            <person name="Alves R.J."/>
            <person name="Rittmann S.K."/>
            <person name="Melcher M."/>
            <person name="Leisch N."/>
            <person name="Schleper C."/>
        </authorList>
    </citation>
    <scope>NUCLEOTIDE SEQUENCE [LARGE SCALE GENOMIC DNA]</scope>
    <source>
        <strain evidence="4">EN76</strain>
    </source>
</reference>
<dbReference type="KEGG" id="nvn:NVIE_016050"/>
<evidence type="ECO:0000256" key="3">
    <source>
        <dbReference type="ARBA" id="ARBA00035358"/>
    </source>
</evidence>
<dbReference type="GO" id="GO:0005840">
    <property type="term" value="C:ribosome"/>
    <property type="evidence" value="ECO:0007669"/>
    <property type="project" value="UniProtKB-KW"/>
</dbReference>
<dbReference type="EMBL" id="CP007536">
    <property type="protein sequence ID" value="AIC15857.1"/>
    <property type="molecule type" value="Genomic_DNA"/>
</dbReference>
<dbReference type="RefSeq" id="WP_144239578.1">
    <property type="nucleotide sequence ID" value="NZ_CP007536.1"/>
</dbReference>
<dbReference type="GeneID" id="74946872"/>
<accession>A0A060HRP0</accession>
<proteinExistence type="predicted"/>
<dbReference type="GO" id="GO:0003735">
    <property type="term" value="F:structural constituent of ribosome"/>
    <property type="evidence" value="ECO:0007669"/>
    <property type="project" value="InterPro"/>
</dbReference>
<keyword evidence="5" id="KW-1185">Reference proteome</keyword>
<dbReference type="OrthoDB" id="10967at2157"/>
<dbReference type="Pfam" id="PF01282">
    <property type="entry name" value="Ribosomal_S24e"/>
    <property type="match status" value="1"/>
</dbReference>
<protein>
    <recommendedName>
        <fullName evidence="3">30S ribosomal protein S24e</fullName>
    </recommendedName>
</protein>
<evidence type="ECO:0000256" key="2">
    <source>
        <dbReference type="ARBA" id="ARBA00023274"/>
    </source>
</evidence>
<gene>
    <name evidence="4" type="primary">rps24e</name>
    <name evidence="4" type="ORF">NVIE_016050</name>
</gene>
<dbReference type="InterPro" id="IPR012678">
    <property type="entry name" value="Ribosomal_uL23/eL15/eS24_sf"/>
</dbReference>
<evidence type="ECO:0000313" key="4">
    <source>
        <dbReference type="EMBL" id="AIC15857.1"/>
    </source>
</evidence>
<dbReference type="GO" id="GO:0006412">
    <property type="term" value="P:translation"/>
    <property type="evidence" value="ECO:0007669"/>
    <property type="project" value="InterPro"/>
</dbReference>
<dbReference type="HOGENOM" id="CLU_1976424_0_0_2"/>
<dbReference type="Proteomes" id="UP000027093">
    <property type="component" value="Chromosome"/>
</dbReference>
<sequence>MSQEAVIMIEDRKNSLLSRREVKALFRGAAGKLKKTEAAEQIASQLGVDKKKVIPINLVCETGMTDVHAVFYVYENEEAAKKQLPRYRLLRTMPKADRKKLLDEEKAAKLKAKQAAAADVKGGAKK</sequence>
<evidence type="ECO:0000256" key="1">
    <source>
        <dbReference type="ARBA" id="ARBA00022980"/>
    </source>
</evidence>
<dbReference type="InterPro" id="IPR001976">
    <property type="entry name" value="Ribosomal_eS24"/>
</dbReference>